<comment type="function">
    <text evidence="7">Endonuclease IV plays a role in DNA repair. It cleaves phosphodiester bonds at apurinic or apyrimidinic (AP) sites, generating a 3'-hydroxyl group and a 5'-terminal sugar phosphate.</text>
</comment>
<comment type="similarity">
    <text evidence="1 7">Belongs to the AP endonuclease 2 family.</text>
</comment>
<keyword evidence="7" id="KW-0540">Nuclease</keyword>
<comment type="cofactor">
    <cofactor evidence="7">
        <name>Zn(2+)</name>
        <dbReference type="ChEBI" id="CHEBI:29105"/>
    </cofactor>
    <text evidence="7">Binds 3 Zn(2+) ions.</text>
</comment>
<keyword evidence="10" id="KW-1185">Reference proteome</keyword>
<dbReference type="InterPro" id="IPR013022">
    <property type="entry name" value="Xyl_isomerase-like_TIM-brl"/>
</dbReference>
<evidence type="ECO:0000259" key="8">
    <source>
        <dbReference type="Pfam" id="PF01261"/>
    </source>
</evidence>
<dbReference type="Proteomes" id="UP000027946">
    <property type="component" value="Unassembled WGS sequence"/>
</dbReference>
<dbReference type="GO" id="GO:0003906">
    <property type="term" value="F:DNA-(apurinic or apyrimidinic site) endonuclease activity"/>
    <property type="evidence" value="ECO:0007669"/>
    <property type="project" value="TreeGrafter"/>
</dbReference>
<evidence type="ECO:0000313" key="10">
    <source>
        <dbReference type="Proteomes" id="UP000027946"/>
    </source>
</evidence>
<feature type="binding site" evidence="7">
    <location>
        <position position="224"/>
    </location>
    <ligand>
        <name>Zn(2+)</name>
        <dbReference type="ChEBI" id="CHEBI:29105"/>
        <label>3</label>
    </ligand>
</feature>
<proteinExistence type="inferred from homology"/>
<feature type="domain" description="Xylose isomerase-like TIM barrel" evidence="8">
    <location>
        <begin position="19"/>
        <end position="273"/>
    </location>
</feature>
<dbReference type="FunFam" id="3.20.20.150:FF:000001">
    <property type="entry name" value="Probable endonuclease 4"/>
    <property type="match status" value="1"/>
</dbReference>
<dbReference type="SUPFAM" id="SSF51658">
    <property type="entry name" value="Xylose isomerase-like"/>
    <property type="match status" value="1"/>
</dbReference>
<dbReference type="AlphaFoldDB" id="A0A069REU6"/>
<keyword evidence="5 7" id="KW-0862">Zinc</keyword>
<organism evidence="9 10">
    <name type="scientific">Peptoclostridium litorale DSM 5388</name>
    <dbReference type="NCBI Taxonomy" id="1121324"/>
    <lineage>
        <taxon>Bacteria</taxon>
        <taxon>Bacillati</taxon>
        <taxon>Bacillota</taxon>
        <taxon>Clostridia</taxon>
        <taxon>Peptostreptococcales</taxon>
        <taxon>Peptoclostridiaceae</taxon>
        <taxon>Peptoclostridium</taxon>
    </lineage>
</organism>
<dbReference type="NCBIfam" id="TIGR00587">
    <property type="entry name" value="nfo"/>
    <property type="match status" value="1"/>
</dbReference>
<dbReference type="InterPro" id="IPR001719">
    <property type="entry name" value="AP_endonuc_2"/>
</dbReference>
<evidence type="ECO:0000256" key="3">
    <source>
        <dbReference type="ARBA" id="ARBA00022763"/>
    </source>
</evidence>
<gene>
    <name evidence="7 9" type="primary">nfo</name>
    <name evidence="9" type="ORF">CLIT_10c02860</name>
</gene>
<dbReference type="GO" id="GO:0008833">
    <property type="term" value="F:deoxyribonuclease IV (phage-T4-induced) activity"/>
    <property type="evidence" value="ECO:0007669"/>
    <property type="project" value="UniProtKB-UniRule"/>
</dbReference>
<dbReference type="EMBL" id="JJMM01000010">
    <property type="protein sequence ID" value="KDR95559.1"/>
    <property type="molecule type" value="Genomic_DNA"/>
</dbReference>
<dbReference type="GO" id="GO:0003677">
    <property type="term" value="F:DNA binding"/>
    <property type="evidence" value="ECO:0007669"/>
    <property type="project" value="InterPro"/>
</dbReference>
<dbReference type="HAMAP" id="MF_00152">
    <property type="entry name" value="Nfo"/>
    <property type="match status" value="1"/>
</dbReference>
<comment type="caution">
    <text evidence="9">The sequence shown here is derived from an EMBL/GenBank/DDBJ whole genome shotgun (WGS) entry which is preliminary data.</text>
</comment>
<dbReference type="EC" id="3.1.21.2" evidence="7"/>
<dbReference type="GO" id="GO:0008081">
    <property type="term" value="F:phosphoric diester hydrolase activity"/>
    <property type="evidence" value="ECO:0007669"/>
    <property type="project" value="TreeGrafter"/>
</dbReference>
<dbReference type="PANTHER" id="PTHR21445:SF0">
    <property type="entry name" value="APURINIC-APYRIMIDINIC ENDONUCLEASE"/>
    <property type="match status" value="1"/>
</dbReference>
<dbReference type="InterPro" id="IPR018246">
    <property type="entry name" value="AP_endonuc_F2_Zn_BS"/>
</dbReference>
<feature type="binding site" evidence="7">
    <location>
        <position position="179"/>
    </location>
    <ligand>
        <name>Zn(2+)</name>
        <dbReference type="ChEBI" id="CHEBI:29105"/>
        <label>3</label>
    </ligand>
</feature>
<dbReference type="RefSeq" id="WP_038263901.1">
    <property type="nucleotide sequence ID" value="NZ_FSRH01000006.1"/>
</dbReference>
<evidence type="ECO:0000256" key="6">
    <source>
        <dbReference type="ARBA" id="ARBA00023204"/>
    </source>
</evidence>
<dbReference type="OrthoDB" id="9805666at2"/>
<feature type="binding site" evidence="7">
    <location>
        <position position="142"/>
    </location>
    <ligand>
        <name>Zn(2+)</name>
        <dbReference type="ChEBI" id="CHEBI:29105"/>
        <label>2</label>
    </ligand>
</feature>
<keyword evidence="6 7" id="KW-0234">DNA repair</keyword>
<dbReference type="PROSITE" id="PS51432">
    <property type="entry name" value="AP_NUCLEASE_F2_4"/>
    <property type="match status" value="1"/>
</dbReference>
<dbReference type="Gene3D" id="3.20.20.150">
    <property type="entry name" value="Divalent-metal-dependent TIM barrel enzymes"/>
    <property type="match status" value="1"/>
</dbReference>
<reference evidence="9 10" key="1">
    <citation type="submission" date="2014-03" db="EMBL/GenBank/DDBJ databases">
        <title>Genome sequence of Clostridium litorale W6, DSM 5388.</title>
        <authorList>
            <person name="Poehlein A."/>
            <person name="Jagirdar A."/>
            <person name="Khonsari B."/>
            <person name="Chibani C.M."/>
            <person name="Gutierrez Gutierrez D.A."/>
            <person name="Davydova E."/>
            <person name="Alghaithi H.S."/>
            <person name="Nair K.P."/>
            <person name="Dhamotharan K."/>
            <person name="Chandran L."/>
            <person name="G W."/>
            <person name="Daniel R."/>
        </authorList>
    </citation>
    <scope>NUCLEOTIDE SEQUENCE [LARGE SCALE GENOMIC DNA]</scope>
    <source>
        <strain evidence="9 10">W6</strain>
    </source>
</reference>
<comment type="catalytic activity">
    <reaction evidence="7">
        <text>Endonucleolytic cleavage to 5'-phosphooligonucleotide end-products.</text>
        <dbReference type="EC" id="3.1.21.2"/>
    </reaction>
</comment>
<dbReference type="InterPro" id="IPR036237">
    <property type="entry name" value="Xyl_isomerase-like_sf"/>
</dbReference>
<dbReference type="SMART" id="SM00518">
    <property type="entry name" value="AP2Ec"/>
    <property type="match status" value="1"/>
</dbReference>
<keyword evidence="7 9" id="KW-0255">Endonuclease</keyword>
<dbReference type="PROSITE" id="PS00730">
    <property type="entry name" value="AP_NUCLEASE_F2_2"/>
    <property type="match status" value="1"/>
</dbReference>
<name>A0A069REU6_PEPLI</name>
<dbReference type="STRING" id="1121324.CLIT_10c02860"/>
<evidence type="ECO:0000256" key="2">
    <source>
        <dbReference type="ARBA" id="ARBA00022723"/>
    </source>
</evidence>
<feature type="binding site" evidence="7">
    <location>
        <position position="211"/>
    </location>
    <ligand>
        <name>Zn(2+)</name>
        <dbReference type="ChEBI" id="CHEBI:29105"/>
        <label>2</label>
    </ligand>
</feature>
<feature type="binding site" evidence="7">
    <location>
        <position position="176"/>
    </location>
    <ligand>
        <name>Zn(2+)</name>
        <dbReference type="ChEBI" id="CHEBI:29105"/>
        <label>2</label>
    </ligand>
</feature>
<keyword evidence="3 7" id="KW-0227">DNA damage</keyword>
<feature type="binding site" evidence="7">
    <location>
        <position position="256"/>
    </location>
    <ligand>
        <name>Zn(2+)</name>
        <dbReference type="ChEBI" id="CHEBI:29105"/>
        <label>2</label>
    </ligand>
</feature>
<evidence type="ECO:0000256" key="7">
    <source>
        <dbReference type="HAMAP-Rule" id="MF_00152"/>
    </source>
</evidence>
<dbReference type="GO" id="GO:0008270">
    <property type="term" value="F:zinc ion binding"/>
    <property type="evidence" value="ECO:0007669"/>
    <property type="project" value="UniProtKB-UniRule"/>
</dbReference>
<protein>
    <recommendedName>
        <fullName evidence="7">Probable endonuclease 4</fullName>
        <ecNumber evidence="7">3.1.21.2</ecNumber>
    </recommendedName>
    <alternativeName>
        <fullName evidence="7">Endodeoxyribonuclease IV</fullName>
    </alternativeName>
    <alternativeName>
        <fullName evidence="7">Endonuclease IV</fullName>
    </alternativeName>
</protein>
<evidence type="ECO:0000256" key="4">
    <source>
        <dbReference type="ARBA" id="ARBA00022801"/>
    </source>
</evidence>
<accession>A0A069REU6</accession>
<feature type="binding site" evidence="7">
    <location>
        <position position="226"/>
    </location>
    <ligand>
        <name>Zn(2+)</name>
        <dbReference type="ChEBI" id="CHEBI:29105"/>
        <label>3</label>
    </ligand>
</feature>
<keyword evidence="2 7" id="KW-0479">Metal-binding</keyword>
<evidence type="ECO:0000313" key="9">
    <source>
        <dbReference type="EMBL" id="KDR95559.1"/>
    </source>
</evidence>
<evidence type="ECO:0000256" key="1">
    <source>
        <dbReference type="ARBA" id="ARBA00005340"/>
    </source>
</evidence>
<dbReference type="GO" id="GO:0006284">
    <property type="term" value="P:base-excision repair"/>
    <property type="evidence" value="ECO:0007669"/>
    <property type="project" value="TreeGrafter"/>
</dbReference>
<dbReference type="CDD" id="cd00019">
    <property type="entry name" value="AP2Ec"/>
    <property type="match status" value="1"/>
</dbReference>
<evidence type="ECO:0000256" key="5">
    <source>
        <dbReference type="ARBA" id="ARBA00022833"/>
    </source>
</evidence>
<feature type="binding site" evidence="7">
    <location>
        <position position="107"/>
    </location>
    <ligand>
        <name>Zn(2+)</name>
        <dbReference type="ChEBI" id="CHEBI:29105"/>
        <label>1</label>
    </ligand>
</feature>
<feature type="binding site" evidence="7">
    <location>
        <position position="67"/>
    </location>
    <ligand>
        <name>Zn(2+)</name>
        <dbReference type="ChEBI" id="CHEBI:29105"/>
        <label>1</label>
    </ligand>
</feature>
<dbReference type="PANTHER" id="PTHR21445">
    <property type="entry name" value="ENDONUCLEASE IV ENDODEOXYRIBONUCLEASE IV"/>
    <property type="match status" value="1"/>
</dbReference>
<sequence>MLVIGPHISIAKGFARAARDAVSIGANTFQFFTRNPRGASVKAFVQKDIDGFQNMRAENGMGPFLAHCPYTMNLASAKEDIVELGKRMLSEDIARMESIGVEYICFHPGSHTGMGEEKGISQIVDALSEVIKEDGSVWVLLETMSGKGTEIGYKFEHLNEIIDRVDKNDRLGVCLDTCHVFAAGYDIVNDIDGVLEEFDRVIGLERLKAIHFNDSMKEFSSKKDRHSNIGEGLIGLEALVRIMNHELLREKPFFMETPGELDVHEKEIELLRSRYEE</sequence>
<keyword evidence="4 7" id="KW-0378">Hydrolase</keyword>
<dbReference type="eggNOG" id="COG0648">
    <property type="taxonomic scope" value="Bacteria"/>
</dbReference>
<dbReference type="Pfam" id="PF01261">
    <property type="entry name" value="AP_endonuc_2"/>
    <property type="match status" value="1"/>
</dbReference>
<feature type="binding site" evidence="7">
    <location>
        <position position="142"/>
    </location>
    <ligand>
        <name>Zn(2+)</name>
        <dbReference type="ChEBI" id="CHEBI:29105"/>
        <label>1</label>
    </ligand>
</feature>